<dbReference type="Gene3D" id="2.40.50.140">
    <property type="entry name" value="Nucleic acid-binding proteins"/>
    <property type="match status" value="1"/>
</dbReference>
<dbReference type="SUPFAM" id="SSF50249">
    <property type="entry name" value="Nucleic acid-binding proteins"/>
    <property type="match status" value="1"/>
</dbReference>
<gene>
    <name evidence="1" type="ORF">FRW55_00180</name>
</gene>
<dbReference type="InterPro" id="IPR012340">
    <property type="entry name" value="NA-bd_OB-fold"/>
</dbReference>
<keyword evidence="1" id="KW-0689">Ribosomal protein</keyword>
<dbReference type="OrthoDB" id="398924at2"/>
<dbReference type="SMART" id="SM00316">
    <property type="entry name" value="S1"/>
    <property type="match status" value="1"/>
</dbReference>
<sequence length="121" mass="14225">MKYKVGEVAYGKVFEIQNDYIIVKTLNQWTFKIYLSDISDWKNIDLNKVFNVGEIINFIIKSVNPSKKGIGNFKANHPNFLRSPFNHEILETAGHFDRLKKHSLNEIGFYEYKNIKIKNNK</sequence>
<keyword evidence="2" id="KW-1185">Reference proteome</keyword>
<accession>A0A5B8JWF6</accession>
<dbReference type="KEGG" id="mans:FRW55_00180"/>
<dbReference type="CDD" id="cd00164">
    <property type="entry name" value="S1_like"/>
    <property type="match status" value="1"/>
</dbReference>
<keyword evidence="1" id="KW-0687">Ribonucleoprotein</keyword>
<proteinExistence type="predicted"/>
<dbReference type="GO" id="GO:0003676">
    <property type="term" value="F:nucleic acid binding"/>
    <property type="evidence" value="ECO:0007669"/>
    <property type="project" value="InterPro"/>
</dbReference>
<dbReference type="EMBL" id="CP042295">
    <property type="protein sequence ID" value="QDY86591.1"/>
    <property type="molecule type" value="Genomic_DNA"/>
</dbReference>
<evidence type="ECO:0000313" key="2">
    <source>
        <dbReference type="Proteomes" id="UP000318927"/>
    </source>
</evidence>
<reference evidence="1 2" key="1">
    <citation type="journal article" date="2019" name="Microbiol. Resour. Announc.">
        <title>Complete Genome Sequences of Three Mycoplasma anserisalpingitis (Mycoplasma sp. 1220) Strains.</title>
        <authorList>
            <person name="Grozner D."/>
            <person name="Forro B."/>
            <person name="Kovacs A.B."/>
            <person name="Marton S."/>
            <person name="Banyai K."/>
            <person name="Kreizinger Z."/>
            <person name="Sulyok K.M."/>
            <person name="Gyuranecz M."/>
        </authorList>
    </citation>
    <scope>NUCLEOTIDE SEQUENCE [LARGE SCALE GENOMIC DNA]</scope>
    <source>
        <strain evidence="1 2">ATCC:BAA-2147</strain>
    </source>
</reference>
<dbReference type="GO" id="GO:0005840">
    <property type="term" value="C:ribosome"/>
    <property type="evidence" value="ECO:0007669"/>
    <property type="project" value="UniProtKB-KW"/>
</dbReference>
<dbReference type="AlphaFoldDB" id="A0A5B8JWF6"/>
<protein>
    <submittedName>
        <fullName evidence="1">30S ribosomal protein S1</fullName>
    </submittedName>
</protein>
<dbReference type="RefSeq" id="WP_146367750.1">
    <property type="nucleotide sequence ID" value="NZ_CP041664.1"/>
</dbReference>
<organism evidence="1 2">
    <name type="scientific">Mycoplasma anserisalpingitidis</name>
    <dbReference type="NCBI Taxonomy" id="519450"/>
    <lineage>
        <taxon>Bacteria</taxon>
        <taxon>Bacillati</taxon>
        <taxon>Mycoplasmatota</taxon>
        <taxon>Mollicutes</taxon>
        <taxon>Mycoplasmataceae</taxon>
        <taxon>Mycoplasma</taxon>
    </lineage>
</organism>
<dbReference type="Proteomes" id="UP000318927">
    <property type="component" value="Chromosome"/>
</dbReference>
<dbReference type="InterPro" id="IPR003029">
    <property type="entry name" value="S1_domain"/>
</dbReference>
<evidence type="ECO:0000313" key="1">
    <source>
        <dbReference type="EMBL" id="QDY86591.1"/>
    </source>
</evidence>
<name>A0A5B8JWF6_9MOLU</name>